<gene>
    <name evidence="13" type="ORF">IG193_03580</name>
</gene>
<keyword evidence="7" id="KW-0227">DNA damage</keyword>
<evidence type="ECO:0000256" key="9">
    <source>
        <dbReference type="ARBA" id="ARBA00023004"/>
    </source>
</evidence>
<sequence length="217" mass="24149">MQSSYSTNECTRLHEELEKIAEEIRACRRCPLHASRTNAVPGEGNPCSRVVFIGEAPGSNEDQQGRPFVGAAGQLLTSLLTSNGIPRENVFITNVVKCRPPGNRDPHDEEIQACLPFLLRQLKLIRPSLIVTLGRHSTRTVLGYYGHSADSIMAVRGRVYRIEAEWGELVVFPTLHPAAALYNPRLRTILEDDFKHIATVLQGKGSKGQSTLDEFFR</sequence>
<proteinExistence type="inferred from homology"/>
<evidence type="ECO:0000256" key="2">
    <source>
        <dbReference type="ARBA" id="ARBA00006521"/>
    </source>
</evidence>
<accession>A0A7L9FID3</accession>
<evidence type="ECO:0000259" key="12">
    <source>
        <dbReference type="SMART" id="SM00986"/>
    </source>
</evidence>
<evidence type="ECO:0000256" key="4">
    <source>
        <dbReference type="ARBA" id="ARBA00019403"/>
    </source>
</evidence>
<evidence type="ECO:0000256" key="5">
    <source>
        <dbReference type="ARBA" id="ARBA00022485"/>
    </source>
</evidence>
<evidence type="ECO:0000313" key="14">
    <source>
        <dbReference type="Proteomes" id="UP000594121"/>
    </source>
</evidence>
<keyword evidence="5" id="KW-0004">4Fe-4S</keyword>
<evidence type="ECO:0000256" key="6">
    <source>
        <dbReference type="ARBA" id="ARBA00022723"/>
    </source>
</evidence>
<comment type="similarity">
    <text evidence="2">Belongs to the uracil-DNA glycosylase (UDG) superfamily. Type 4 (UDGa) family.</text>
</comment>
<name>A0A7L9FID3_9CREN</name>
<dbReference type="NCBIfam" id="TIGR00758">
    <property type="entry name" value="UDG_fam4"/>
    <property type="match status" value="1"/>
</dbReference>
<keyword evidence="9" id="KW-0408">Iron</keyword>
<reference evidence="13 14" key="1">
    <citation type="submission" date="2020-10" db="EMBL/GenBank/DDBJ databases">
        <title>Thermofilum lucidum 3507LT sp. nov. a novel member of Thermofilaceae family isolated from Chile hot spring, and proposal of description order Thermofilales.</title>
        <authorList>
            <person name="Zayulina K.S."/>
            <person name="Elcheninov A.G."/>
            <person name="Toshchakov S.V."/>
            <person name="Kublanov I.V."/>
        </authorList>
    </citation>
    <scope>NUCLEOTIDE SEQUENCE [LARGE SCALE GENOMIC DNA]</scope>
    <source>
        <strain evidence="13 14">3507LT</strain>
    </source>
</reference>
<dbReference type="GO" id="GO:0046872">
    <property type="term" value="F:metal ion binding"/>
    <property type="evidence" value="ECO:0007669"/>
    <property type="project" value="UniProtKB-KW"/>
</dbReference>
<dbReference type="GO" id="GO:0006281">
    <property type="term" value="P:DNA repair"/>
    <property type="evidence" value="ECO:0007669"/>
    <property type="project" value="UniProtKB-KW"/>
</dbReference>
<feature type="domain" description="Uracil-DNA glycosylase-like" evidence="12">
    <location>
        <begin position="41"/>
        <end position="195"/>
    </location>
</feature>
<dbReference type="CDD" id="cd10030">
    <property type="entry name" value="UDG-F4_TTUDGA_SPO1dp_like"/>
    <property type="match status" value="1"/>
</dbReference>
<evidence type="ECO:0000256" key="10">
    <source>
        <dbReference type="ARBA" id="ARBA00023014"/>
    </source>
</evidence>
<dbReference type="KEGG" id="thel:IG193_03580"/>
<protein>
    <recommendedName>
        <fullName evidence="4">Type-4 uracil-DNA glycosylase</fullName>
        <ecNumber evidence="3">3.2.2.27</ecNumber>
    </recommendedName>
</protein>
<keyword evidence="10" id="KW-0411">Iron-sulfur</keyword>
<keyword evidence="6" id="KW-0479">Metal-binding</keyword>
<dbReference type="AlphaFoldDB" id="A0A7L9FID3"/>
<dbReference type="EC" id="3.2.2.27" evidence="3"/>
<dbReference type="SUPFAM" id="SSF52141">
    <property type="entry name" value="Uracil-DNA glycosylase-like"/>
    <property type="match status" value="1"/>
</dbReference>
<dbReference type="NCBIfam" id="NF040953">
    <property type="entry name" value="Arch_udg"/>
    <property type="match status" value="1"/>
</dbReference>
<comment type="catalytic activity">
    <reaction evidence="1">
        <text>Hydrolyzes single-stranded DNA or mismatched double-stranded DNA and polynucleotides, releasing free uracil.</text>
        <dbReference type="EC" id="3.2.2.27"/>
    </reaction>
</comment>
<evidence type="ECO:0000256" key="1">
    <source>
        <dbReference type="ARBA" id="ARBA00001400"/>
    </source>
</evidence>
<evidence type="ECO:0000256" key="3">
    <source>
        <dbReference type="ARBA" id="ARBA00012030"/>
    </source>
</evidence>
<evidence type="ECO:0000256" key="11">
    <source>
        <dbReference type="ARBA" id="ARBA00023204"/>
    </source>
</evidence>
<dbReference type="Gene3D" id="3.40.470.10">
    <property type="entry name" value="Uracil-DNA glycosylase-like domain"/>
    <property type="match status" value="1"/>
</dbReference>
<dbReference type="InterPro" id="IPR051536">
    <property type="entry name" value="UDG_Type-4/5"/>
</dbReference>
<dbReference type="RefSeq" id="WP_192819522.1">
    <property type="nucleotide sequence ID" value="NZ_CP062310.1"/>
</dbReference>
<dbReference type="EMBL" id="CP062310">
    <property type="protein sequence ID" value="QOJ79550.1"/>
    <property type="molecule type" value="Genomic_DNA"/>
</dbReference>
<dbReference type="GO" id="GO:0004844">
    <property type="term" value="F:uracil DNA N-glycosylase activity"/>
    <property type="evidence" value="ECO:0007669"/>
    <property type="project" value="UniProtKB-EC"/>
</dbReference>
<dbReference type="PANTHER" id="PTHR33693:SF1">
    <property type="entry name" value="TYPE-4 URACIL-DNA GLYCOSYLASE"/>
    <property type="match status" value="1"/>
</dbReference>
<dbReference type="InterPro" id="IPR005273">
    <property type="entry name" value="Ura-DNA_glyco_family4"/>
</dbReference>
<dbReference type="Pfam" id="PF03167">
    <property type="entry name" value="UDG"/>
    <property type="match status" value="1"/>
</dbReference>
<organism evidence="13 14">
    <name type="scientific">Infirmifilum lucidum</name>
    <dbReference type="NCBI Taxonomy" id="2776706"/>
    <lineage>
        <taxon>Archaea</taxon>
        <taxon>Thermoproteota</taxon>
        <taxon>Thermoprotei</taxon>
        <taxon>Thermofilales</taxon>
        <taxon>Thermofilaceae</taxon>
        <taxon>Infirmifilum</taxon>
    </lineage>
</organism>
<dbReference type="GO" id="GO:0051539">
    <property type="term" value="F:4 iron, 4 sulfur cluster binding"/>
    <property type="evidence" value="ECO:0007669"/>
    <property type="project" value="UniProtKB-KW"/>
</dbReference>
<dbReference type="SMART" id="SM00987">
    <property type="entry name" value="UreE_C"/>
    <property type="match status" value="1"/>
</dbReference>
<dbReference type="InterPro" id="IPR005122">
    <property type="entry name" value="Uracil-DNA_glycosylase-like"/>
</dbReference>
<evidence type="ECO:0000256" key="8">
    <source>
        <dbReference type="ARBA" id="ARBA00022801"/>
    </source>
</evidence>
<dbReference type="PANTHER" id="PTHR33693">
    <property type="entry name" value="TYPE-5 URACIL-DNA GLYCOSYLASE"/>
    <property type="match status" value="1"/>
</dbReference>
<keyword evidence="11" id="KW-0234">DNA repair</keyword>
<evidence type="ECO:0000313" key="13">
    <source>
        <dbReference type="EMBL" id="QOJ79550.1"/>
    </source>
</evidence>
<dbReference type="InParanoid" id="A0A7L9FID3"/>
<keyword evidence="8" id="KW-0378">Hydrolase</keyword>
<dbReference type="SMART" id="SM00986">
    <property type="entry name" value="UDG"/>
    <property type="match status" value="1"/>
</dbReference>
<keyword evidence="14" id="KW-1185">Reference proteome</keyword>
<dbReference type="GeneID" id="59148946"/>
<evidence type="ECO:0000256" key="7">
    <source>
        <dbReference type="ARBA" id="ARBA00022763"/>
    </source>
</evidence>
<dbReference type="InterPro" id="IPR053423">
    <property type="entry name" value="Type-4_UDG"/>
</dbReference>
<dbReference type="Proteomes" id="UP000594121">
    <property type="component" value="Chromosome"/>
</dbReference>
<dbReference type="InterPro" id="IPR036895">
    <property type="entry name" value="Uracil-DNA_glycosylase-like_sf"/>
</dbReference>